<feature type="transmembrane region" description="Helical" evidence="2">
    <location>
        <begin position="445"/>
        <end position="465"/>
    </location>
</feature>
<organism evidence="5 6">
    <name type="scientific">Candidatus Avisuccinivibrio stercorigallinarum</name>
    <dbReference type="NCBI Taxonomy" id="2840704"/>
    <lineage>
        <taxon>Bacteria</taxon>
        <taxon>Pseudomonadati</taxon>
        <taxon>Pseudomonadota</taxon>
        <taxon>Gammaproteobacteria</taxon>
        <taxon>Aeromonadales</taxon>
        <taxon>Succinivibrionaceae</taxon>
        <taxon>Succinivibrionaceae incertae sedis</taxon>
        <taxon>Candidatus Avisuccinivibrio</taxon>
    </lineage>
</organism>
<feature type="transmembrane region" description="Helical" evidence="2">
    <location>
        <begin position="6"/>
        <end position="24"/>
    </location>
</feature>
<dbReference type="Proteomes" id="UP000823631">
    <property type="component" value="Unassembled WGS sequence"/>
</dbReference>
<dbReference type="Pfam" id="PF14400">
    <property type="entry name" value="Transglut_i_TM"/>
    <property type="match status" value="1"/>
</dbReference>
<feature type="domain" description="7 transmembrane helices usually fused to an inactive transglutaminase" evidence="4">
    <location>
        <begin position="254"/>
        <end position="502"/>
    </location>
</feature>
<dbReference type="InterPro" id="IPR025838">
    <property type="entry name" value="Transglut_i_TM"/>
</dbReference>
<feature type="compositionally biased region" description="Basic and acidic residues" evidence="1">
    <location>
        <begin position="528"/>
        <end position="547"/>
    </location>
</feature>
<dbReference type="EMBL" id="JADINH010000060">
    <property type="protein sequence ID" value="MBO8415341.1"/>
    <property type="molecule type" value="Genomic_DNA"/>
</dbReference>
<feature type="transmembrane region" description="Helical" evidence="2">
    <location>
        <begin position="343"/>
        <end position="369"/>
    </location>
</feature>
<evidence type="ECO:0000259" key="4">
    <source>
        <dbReference type="Pfam" id="PF14402"/>
    </source>
</evidence>
<reference evidence="5" key="2">
    <citation type="journal article" date="2021" name="PeerJ">
        <title>Extensive microbial diversity within the chicken gut microbiome revealed by metagenomics and culture.</title>
        <authorList>
            <person name="Gilroy R."/>
            <person name="Ravi A."/>
            <person name="Getino M."/>
            <person name="Pursley I."/>
            <person name="Horton D.L."/>
            <person name="Alikhan N.F."/>
            <person name="Baker D."/>
            <person name="Gharbi K."/>
            <person name="Hall N."/>
            <person name="Watson M."/>
            <person name="Adriaenssens E.M."/>
            <person name="Foster-Nyarko E."/>
            <person name="Jarju S."/>
            <person name="Secka A."/>
            <person name="Antonio M."/>
            <person name="Oren A."/>
            <person name="Chaudhuri R.R."/>
            <person name="La Ragione R."/>
            <person name="Hildebrand F."/>
            <person name="Pallen M.J."/>
        </authorList>
    </citation>
    <scope>NUCLEOTIDE SEQUENCE</scope>
    <source>
        <strain evidence="5">17213</strain>
    </source>
</reference>
<feature type="transmembrane region" description="Helical" evidence="2">
    <location>
        <begin position="381"/>
        <end position="404"/>
    </location>
</feature>
<evidence type="ECO:0000259" key="3">
    <source>
        <dbReference type="Pfam" id="PF14400"/>
    </source>
</evidence>
<evidence type="ECO:0000313" key="5">
    <source>
        <dbReference type="EMBL" id="MBO8415341.1"/>
    </source>
</evidence>
<evidence type="ECO:0000313" key="6">
    <source>
        <dbReference type="Proteomes" id="UP000823631"/>
    </source>
</evidence>
<dbReference type="InterPro" id="IPR025840">
    <property type="entry name" value="7TM_transglut"/>
</dbReference>
<accession>A0A9D9GSR8</accession>
<comment type="caution">
    <text evidence="5">The sequence shown here is derived from an EMBL/GenBank/DDBJ whole genome shotgun (WGS) entry which is preliminary data.</text>
</comment>
<feature type="transmembrane region" description="Helical" evidence="2">
    <location>
        <begin position="471"/>
        <end position="491"/>
    </location>
</feature>
<evidence type="ECO:0000256" key="2">
    <source>
        <dbReference type="SAM" id="Phobius"/>
    </source>
</evidence>
<dbReference type="Pfam" id="PF14402">
    <property type="entry name" value="7TM_transglut"/>
    <property type="match status" value="1"/>
</dbReference>
<proteinExistence type="predicted"/>
<keyword evidence="2" id="KW-0812">Transmembrane</keyword>
<feature type="region of interest" description="Disordered" evidence="1">
    <location>
        <begin position="528"/>
        <end position="577"/>
    </location>
</feature>
<keyword evidence="2" id="KW-1133">Transmembrane helix</keyword>
<sequence length="577" mass="64036">MVSRGVFYIVTAILFVTGLLFMVYQHVTFEIPFFPGQQREVWSVEAKVEFEPNNSGAATVDLALPAIQPGFTQLSQSTASIGFGTSYVLKQNNSYVEWTKRSPIGLQTLYYRAEFLHDEAARDSSMTIPELKQNTEPEPYATAMREIADAAQKRSSNPFSFTVQVIDELKRQPETASLLYSQYKKEELLVHILELAKIPARVVGVLDLEDARRNRTLTTRLAVFDGTHYEIFDPDSGVSGIRENQLIWNNHDGSLLDVQGGSNAHVSFSIIRSSVPAAQAGSLKVNAALASGDDILSLSISSLPLEEQSLFKSILLLPIGVIIVVFLRVIVGVKTSGTFMPVLIAMAFLQTSLVVGLIGFISIVAIGLIVRSWLSHLNLLLVARISAVIITVIGIIGAISLITFKIGLTEGIKVTFFPMIILSWTIERMSILWEEEGYKEVLKQGGGSLFVAVCAFIAMDSYFIQHLTFNFLGLQLVILSLVLIMGNYTGFRLSELKRFKPLSDEIKAQRNGDESELEADRLKRERLEIRRHEPASRPRDLYRRYRQEGSLPQVPEGSAEDQPESGSHSTDDKSGSK</sequence>
<name>A0A9D9GSR8_9GAMM</name>
<dbReference type="AlphaFoldDB" id="A0A9D9GSR8"/>
<reference evidence="5" key="1">
    <citation type="submission" date="2020-10" db="EMBL/GenBank/DDBJ databases">
        <authorList>
            <person name="Gilroy R."/>
        </authorList>
    </citation>
    <scope>NUCLEOTIDE SEQUENCE</scope>
    <source>
        <strain evidence="5">17213</strain>
    </source>
</reference>
<keyword evidence="2" id="KW-0472">Membrane</keyword>
<feature type="transmembrane region" description="Helical" evidence="2">
    <location>
        <begin position="310"/>
        <end position="331"/>
    </location>
</feature>
<protein>
    <submittedName>
        <fullName evidence="5">Inactive transglutaminase family protein</fullName>
    </submittedName>
</protein>
<gene>
    <name evidence="5" type="ORF">IAB19_03045</name>
</gene>
<evidence type="ECO:0000256" key="1">
    <source>
        <dbReference type="SAM" id="MobiDB-lite"/>
    </source>
</evidence>
<feature type="domain" description="Inactive transglutaminase fused to 7 transmembrane helices" evidence="3">
    <location>
        <begin position="24"/>
        <end position="182"/>
    </location>
</feature>